<evidence type="ECO:0000256" key="1">
    <source>
        <dbReference type="ARBA" id="ARBA00022490"/>
    </source>
</evidence>
<keyword evidence="3" id="KW-0489">Methyltransferase</keyword>
<proteinExistence type="predicted"/>
<dbReference type="Gene3D" id="3.30.950.10">
    <property type="entry name" value="Methyltransferase, Cobalt-precorrin-4 Transmethylase, Domain 2"/>
    <property type="match status" value="1"/>
</dbReference>
<name>A0A0G4HRS7_9ALVE</name>
<feature type="region of interest" description="Disordered" evidence="6">
    <location>
        <begin position="403"/>
        <end position="432"/>
    </location>
</feature>
<reference evidence="8" key="1">
    <citation type="submission" date="2014-11" db="EMBL/GenBank/DDBJ databases">
        <authorList>
            <person name="Otto D Thomas"/>
            <person name="Naeem Raeece"/>
        </authorList>
    </citation>
    <scope>NUCLEOTIDE SEQUENCE</scope>
</reference>
<keyword evidence="1" id="KW-0963">Cytoplasm</keyword>
<dbReference type="InterPro" id="IPR014776">
    <property type="entry name" value="4pyrrole_Mease_sub2"/>
</dbReference>
<dbReference type="SUPFAM" id="SSF53790">
    <property type="entry name" value="Tetrapyrrole methylase"/>
    <property type="match status" value="2"/>
</dbReference>
<feature type="compositionally biased region" description="Basic and acidic residues" evidence="6">
    <location>
        <begin position="406"/>
        <end position="431"/>
    </location>
</feature>
<gene>
    <name evidence="8" type="ORF">Cvel_8123</name>
</gene>
<dbReference type="GO" id="GO:0008168">
    <property type="term" value="F:methyltransferase activity"/>
    <property type="evidence" value="ECO:0007669"/>
    <property type="project" value="UniProtKB-KW"/>
</dbReference>
<dbReference type="InterPro" id="IPR035996">
    <property type="entry name" value="4pyrrol_Methylase_sf"/>
</dbReference>
<evidence type="ECO:0000256" key="4">
    <source>
        <dbReference type="ARBA" id="ARBA00022679"/>
    </source>
</evidence>
<evidence type="ECO:0000256" key="3">
    <source>
        <dbReference type="ARBA" id="ARBA00022603"/>
    </source>
</evidence>
<dbReference type="PANTHER" id="PTHR46111:SF1">
    <property type="entry name" value="RIBOSOMAL RNA SMALL SUBUNIT METHYLTRANSFERASE I"/>
    <property type="match status" value="1"/>
</dbReference>
<accession>A0A0G4HRS7</accession>
<protein>
    <recommendedName>
        <fullName evidence="7">Tetrapyrrole methylase domain-containing protein</fullName>
    </recommendedName>
</protein>
<evidence type="ECO:0000256" key="2">
    <source>
        <dbReference type="ARBA" id="ARBA00022552"/>
    </source>
</evidence>
<dbReference type="Pfam" id="PF00590">
    <property type="entry name" value="TP_methylase"/>
    <property type="match status" value="1"/>
</dbReference>
<dbReference type="InterPro" id="IPR008189">
    <property type="entry name" value="rRNA_ssu_MeTfrase_I"/>
</dbReference>
<feature type="domain" description="Tetrapyrrole methylase" evidence="7">
    <location>
        <begin position="101"/>
        <end position="388"/>
    </location>
</feature>
<dbReference type="GO" id="GO:0032259">
    <property type="term" value="P:methylation"/>
    <property type="evidence" value="ECO:0007669"/>
    <property type="project" value="UniProtKB-KW"/>
</dbReference>
<keyword evidence="4" id="KW-0808">Transferase</keyword>
<evidence type="ECO:0000256" key="5">
    <source>
        <dbReference type="ARBA" id="ARBA00022691"/>
    </source>
</evidence>
<keyword evidence="5" id="KW-0949">S-adenosyl-L-methionine</keyword>
<dbReference type="AlphaFoldDB" id="A0A0G4HRS7"/>
<organism evidence="8">
    <name type="scientific">Chromera velia CCMP2878</name>
    <dbReference type="NCBI Taxonomy" id="1169474"/>
    <lineage>
        <taxon>Eukaryota</taxon>
        <taxon>Sar</taxon>
        <taxon>Alveolata</taxon>
        <taxon>Colpodellida</taxon>
        <taxon>Chromeraceae</taxon>
        <taxon>Chromera</taxon>
    </lineage>
</organism>
<dbReference type="VEuPathDB" id="CryptoDB:Cvel_8123"/>
<evidence type="ECO:0000259" key="7">
    <source>
        <dbReference type="Pfam" id="PF00590"/>
    </source>
</evidence>
<dbReference type="PANTHER" id="PTHR46111">
    <property type="entry name" value="RIBOSOMAL RNA SMALL SUBUNIT METHYLTRANSFERASE I"/>
    <property type="match status" value="1"/>
</dbReference>
<dbReference type="InterPro" id="IPR000878">
    <property type="entry name" value="4pyrrol_Mease"/>
</dbReference>
<evidence type="ECO:0000313" key="8">
    <source>
        <dbReference type="EMBL" id="CEM46996.1"/>
    </source>
</evidence>
<keyword evidence="2" id="KW-0698">rRNA processing</keyword>
<feature type="compositionally biased region" description="Basic and acidic residues" evidence="6">
    <location>
        <begin position="180"/>
        <end position="200"/>
    </location>
</feature>
<dbReference type="InterPro" id="IPR014777">
    <property type="entry name" value="4pyrrole_Mease_sub1"/>
</dbReference>
<dbReference type="GO" id="GO:0006364">
    <property type="term" value="P:rRNA processing"/>
    <property type="evidence" value="ECO:0007669"/>
    <property type="project" value="UniProtKB-KW"/>
</dbReference>
<sequence>MRAFITPPVHETWALDQGGVRKGRWRTELRGNGKRLTRGTLSVLKHSTDEATPSETTGSFAKYRELLGSLPTGFLNSLSGPEGDADRDGDAVSVSPSPGSVCFVATPIGNLGDISLEALSVLASADFILAEDSRVASRLLSALGFGLGGEMSRKVEGKQEGQKSTGGDEETESSGSGDFWGERQQEMDQEAEGKNREWGRQRRKGAKIISCHAHNWRSASEELIRRWEDFERRQGRSPLVAVTCDAGTPGISDPGAQVGRELLRWRPGLLSGGQIKAVGGASALILCLSVAALATGVVDDLCLSRGVVFFGFIPSKGAERKRKVREIVELVEERGRAVVLFESPRRVLSLLEALGQETREGGRFVSAVVCRELTKLHENIFFGTVEEAVASLLHSEVKLGTGSKKRTTEEKVKRRHPGRDNEEGSEEKEGNPHFVGLLQSRGEFAICFVPSEAKLV</sequence>
<dbReference type="EMBL" id="CDMZ01003613">
    <property type="protein sequence ID" value="CEM46996.1"/>
    <property type="molecule type" value="Genomic_DNA"/>
</dbReference>
<evidence type="ECO:0000256" key="6">
    <source>
        <dbReference type="SAM" id="MobiDB-lite"/>
    </source>
</evidence>
<dbReference type="Gene3D" id="3.40.1010.10">
    <property type="entry name" value="Cobalt-precorrin-4 Transmethylase, Domain 1"/>
    <property type="match status" value="1"/>
</dbReference>
<feature type="region of interest" description="Disordered" evidence="6">
    <location>
        <begin position="153"/>
        <end position="201"/>
    </location>
</feature>